<proteinExistence type="predicted"/>
<keyword evidence="1" id="KW-0812">Transmembrane</keyword>
<organism evidence="2 3">
    <name type="scientific">Hymenobacter chitinivorans DSM 11115</name>
    <dbReference type="NCBI Taxonomy" id="1121954"/>
    <lineage>
        <taxon>Bacteria</taxon>
        <taxon>Pseudomonadati</taxon>
        <taxon>Bacteroidota</taxon>
        <taxon>Cytophagia</taxon>
        <taxon>Cytophagales</taxon>
        <taxon>Hymenobacteraceae</taxon>
        <taxon>Hymenobacter</taxon>
    </lineage>
</organism>
<gene>
    <name evidence="2" type="ORF">CLV45_4788</name>
</gene>
<feature type="transmembrane region" description="Helical" evidence="1">
    <location>
        <begin position="23"/>
        <end position="46"/>
    </location>
</feature>
<keyword evidence="3" id="KW-1185">Reference proteome</keyword>
<keyword evidence="1" id="KW-0472">Membrane</keyword>
<dbReference type="EMBL" id="PGFA01000005">
    <property type="protein sequence ID" value="PJJ48095.1"/>
    <property type="molecule type" value="Genomic_DNA"/>
</dbReference>
<sequence>MNPFDYVFYRFARHYYKKDGRDAFTAQIVVSLLQSLWAIAIIYMILSATLPFVDRVQFLKASSKYFILISGPILYLNYRRYRNTYWELAGRWREKETEAQLLVRSLGLILFVLLPGIVLILVLQFFGNK</sequence>
<feature type="transmembrane region" description="Helical" evidence="1">
    <location>
        <begin position="58"/>
        <end position="78"/>
    </location>
</feature>
<keyword evidence="1" id="KW-1133">Transmembrane helix</keyword>
<reference evidence="2 3" key="1">
    <citation type="submission" date="2017-11" db="EMBL/GenBank/DDBJ databases">
        <title>Genomic Encyclopedia of Archaeal and Bacterial Type Strains, Phase II (KMG-II): From Individual Species to Whole Genera.</title>
        <authorList>
            <person name="Goeker M."/>
        </authorList>
    </citation>
    <scope>NUCLEOTIDE SEQUENCE [LARGE SCALE GENOMIC DNA]</scope>
    <source>
        <strain evidence="2 3">DSM 11115</strain>
    </source>
</reference>
<comment type="caution">
    <text evidence="2">The sequence shown here is derived from an EMBL/GenBank/DDBJ whole genome shotgun (WGS) entry which is preliminary data.</text>
</comment>
<accession>A0A2M9AQW8</accession>
<dbReference type="RefSeq" id="WP_100339002.1">
    <property type="nucleotide sequence ID" value="NZ_PGFA01000005.1"/>
</dbReference>
<dbReference type="Proteomes" id="UP000228535">
    <property type="component" value="Unassembled WGS sequence"/>
</dbReference>
<dbReference type="OrthoDB" id="776025at2"/>
<protein>
    <submittedName>
        <fullName evidence="2">Uncharacterized protein</fullName>
    </submittedName>
</protein>
<evidence type="ECO:0000313" key="3">
    <source>
        <dbReference type="Proteomes" id="UP000228535"/>
    </source>
</evidence>
<feature type="transmembrane region" description="Helical" evidence="1">
    <location>
        <begin position="101"/>
        <end position="126"/>
    </location>
</feature>
<dbReference type="AlphaFoldDB" id="A0A2M9AQW8"/>
<evidence type="ECO:0000313" key="2">
    <source>
        <dbReference type="EMBL" id="PJJ48095.1"/>
    </source>
</evidence>
<name>A0A2M9AQW8_9BACT</name>
<evidence type="ECO:0000256" key="1">
    <source>
        <dbReference type="SAM" id="Phobius"/>
    </source>
</evidence>